<dbReference type="Pfam" id="PF23481">
    <property type="entry name" value="Ig_TMEM132_2nd"/>
    <property type="match status" value="1"/>
</dbReference>
<keyword evidence="2" id="KW-0472">Membrane</keyword>
<gene>
    <name evidence="6" type="ORF">ACEWY4_012285</name>
</gene>
<feature type="domain" description="Transmembrane protein TMEM132 N-terminal" evidence="3">
    <location>
        <begin position="26"/>
        <end position="88"/>
    </location>
</feature>
<accession>A0ABD1K043</accession>
<feature type="region of interest" description="Disordered" evidence="1">
    <location>
        <begin position="243"/>
        <end position="270"/>
    </location>
</feature>
<name>A0ABD1K043_9TELE</name>
<evidence type="ECO:0000313" key="6">
    <source>
        <dbReference type="EMBL" id="KAL2092487.1"/>
    </source>
</evidence>
<proteinExistence type="predicted"/>
<feature type="domain" description="Transmembrane protein TMEM132 second Ig-like" evidence="5">
    <location>
        <begin position="115"/>
        <end position="245"/>
    </location>
</feature>
<feature type="compositionally biased region" description="Basic residues" evidence="1">
    <location>
        <begin position="258"/>
        <end position="267"/>
    </location>
</feature>
<protein>
    <recommendedName>
        <fullName evidence="8">Transmembrane protein TMEM132 N-terminal domain-containing protein</fullName>
    </recommendedName>
</protein>
<dbReference type="Proteomes" id="UP001591681">
    <property type="component" value="Unassembled WGS sequence"/>
</dbReference>
<evidence type="ECO:0000259" key="4">
    <source>
        <dbReference type="Pfam" id="PF23039"/>
    </source>
</evidence>
<dbReference type="InterPro" id="IPR031435">
    <property type="entry name" value="TMEM132_N"/>
</dbReference>
<feature type="compositionally biased region" description="Gly residues" evidence="1">
    <location>
        <begin position="243"/>
        <end position="253"/>
    </location>
</feature>
<evidence type="ECO:0008006" key="8">
    <source>
        <dbReference type="Google" id="ProtNLM"/>
    </source>
</evidence>
<sequence length="376" mass="41251">MSPSVADGRLVDTLPHFQAPPSYLPVNFTLLHADSAFFLKEANQDIMRNSSLLSRTEPFFVFRARRTPLLNASYGPLTMGQPVPMELLQPSGSMFPSPSSSDSSSSPLFTFNWEVQTFIISEKVYLRRPRVQVLFYVSGRDWDDYSTVGRLPCVRLSAFHETQEARGLCQLSGDLGLCVAELEPLAGWFGPPSVVPGRQRSSSAVLSPFSSPVSSVTGAAADPFEGTPVELYYRLLEPNPEGGCGGGGAGGPEDAGARRRTGGHRRGSGFSGPMRRIGSVRLLQAPAPPQLVERWLDGNFLVLVPAEPIQQREAVSAYVATVPHSPVEAFTLRYENHFLFLFLFLSFLFFCSPSLRWRGRPPDATRLQSVLPADEI</sequence>
<keyword evidence="2" id="KW-1133">Transmembrane helix</keyword>
<dbReference type="InterPro" id="IPR055421">
    <property type="entry name" value="TMEM132_3rd"/>
</dbReference>
<evidence type="ECO:0000313" key="7">
    <source>
        <dbReference type="Proteomes" id="UP001591681"/>
    </source>
</evidence>
<dbReference type="PANTHER" id="PTHR13388">
    <property type="entry name" value="DETONATOR, ISOFORM E"/>
    <property type="match status" value="1"/>
</dbReference>
<dbReference type="AlphaFoldDB" id="A0ABD1K043"/>
<evidence type="ECO:0000259" key="3">
    <source>
        <dbReference type="Pfam" id="PF15705"/>
    </source>
</evidence>
<dbReference type="InterPro" id="IPR026307">
    <property type="entry name" value="TMEM132"/>
</dbReference>
<dbReference type="InterPro" id="IPR055422">
    <property type="entry name" value="Ig_TMEM132_2nd"/>
</dbReference>
<keyword evidence="2" id="KW-0812">Transmembrane</keyword>
<dbReference type="Pfam" id="PF15705">
    <property type="entry name" value="TMEM132_N"/>
    <property type="match status" value="1"/>
</dbReference>
<feature type="domain" description="Transmembrane protein TMEM132 cohesin-like" evidence="4">
    <location>
        <begin position="291"/>
        <end position="334"/>
    </location>
</feature>
<feature type="transmembrane region" description="Helical" evidence="2">
    <location>
        <begin position="338"/>
        <end position="357"/>
    </location>
</feature>
<keyword evidence="7" id="KW-1185">Reference proteome</keyword>
<comment type="caution">
    <text evidence="6">The sequence shown here is derived from an EMBL/GenBank/DDBJ whole genome shotgun (WGS) entry which is preliminary data.</text>
</comment>
<evidence type="ECO:0000259" key="5">
    <source>
        <dbReference type="Pfam" id="PF23481"/>
    </source>
</evidence>
<dbReference type="Pfam" id="PF23039">
    <property type="entry name" value="TMEM132_3rd"/>
    <property type="match status" value="1"/>
</dbReference>
<organism evidence="6 7">
    <name type="scientific">Coilia grayii</name>
    <name type="common">Gray's grenadier anchovy</name>
    <dbReference type="NCBI Taxonomy" id="363190"/>
    <lineage>
        <taxon>Eukaryota</taxon>
        <taxon>Metazoa</taxon>
        <taxon>Chordata</taxon>
        <taxon>Craniata</taxon>
        <taxon>Vertebrata</taxon>
        <taxon>Euteleostomi</taxon>
        <taxon>Actinopterygii</taxon>
        <taxon>Neopterygii</taxon>
        <taxon>Teleostei</taxon>
        <taxon>Clupei</taxon>
        <taxon>Clupeiformes</taxon>
        <taxon>Clupeoidei</taxon>
        <taxon>Engraulidae</taxon>
        <taxon>Coilinae</taxon>
        <taxon>Coilia</taxon>
    </lineage>
</organism>
<evidence type="ECO:0000256" key="1">
    <source>
        <dbReference type="SAM" id="MobiDB-lite"/>
    </source>
</evidence>
<dbReference type="PANTHER" id="PTHR13388:SF4">
    <property type="entry name" value="TRANSMEMBRANE PROTEIN 132C"/>
    <property type="match status" value="1"/>
</dbReference>
<evidence type="ECO:0000256" key="2">
    <source>
        <dbReference type="SAM" id="Phobius"/>
    </source>
</evidence>
<reference evidence="6 7" key="1">
    <citation type="submission" date="2024-09" db="EMBL/GenBank/DDBJ databases">
        <title>A chromosome-level genome assembly of Gray's grenadier anchovy, Coilia grayii.</title>
        <authorList>
            <person name="Fu Z."/>
        </authorList>
    </citation>
    <scope>NUCLEOTIDE SEQUENCE [LARGE SCALE GENOMIC DNA]</scope>
    <source>
        <strain evidence="6">G4</strain>
        <tissue evidence="6">Muscle</tissue>
    </source>
</reference>
<dbReference type="EMBL" id="JBHFQA010000010">
    <property type="protein sequence ID" value="KAL2092487.1"/>
    <property type="molecule type" value="Genomic_DNA"/>
</dbReference>